<evidence type="ECO:0000256" key="9">
    <source>
        <dbReference type="ARBA" id="ARBA00023224"/>
    </source>
</evidence>
<keyword evidence="14" id="KW-1185">Reference proteome</keyword>
<evidence type="ECO:0000256" key="2">
    <source>
        <dbReference type="ARBA" id="ARBA00022475"/>
    </source>
</evidence>
<evidence type="ECO:0000256" key="10">
    <source>
        <dbReference type="RuleBase" id="RU000688"/>
    </source>
</evidence>
<evidence type="ECO:0000256" key="6">
    <source>
        <dbReference type="ARBA" id="ARBA00023040"/>
    </source>
</evidence>
<keyword evidence="6 10" id="KW-0297">G-protein coupled receptor</keyword>
<keyword evidence="11" id="KW-0716">Sensory transduction</keyword>
<dbReference type="PROSITE" id="PS00237">
    <property type="entry name" value="G_PROTEIN_RECEP_F1_1"/>
    <property type="match status" value="1"/>
</dbReference>
<feature type="transmembrane region" description="Helical" evidence="11">
    <location>
        <begin position="29"/>
        <end position="51"/>
    </location>
</feature>
<keyword evidence="3 10" id="KW-0812">Transmembrane</keyword>
<keyword evidence="7 11" id="KW-0472">Membrane</keyword>
<feature type="transmembrane region" description="Helical" evidence="11">
    <location>
        <begin position="200"/>
        <end position="229"/>
    </location>
</feature>
<name>A0A8C6XD35_NAJNA</name>
<dbReference type="Gene3D" id="1.20.1070.10">
    <property type="entry name" value="Rhodopsin 7-helix transmembrane proteins"/>
    <property type="match status" value="1"/>
</dbReference>
<comment type="subcellular location">
    <subcellularLocation>
        <location evidence="1 11">Cell membrane</location>
        <topology evidence="1 11">Multi-pass membrane protein</topology>
    </subcellularLocation>
</comment>
<evidence type="ECO:0000313" key="14">
    <source>
        <dbReference type="Proteomes" id="UP000694559"/>
    </source>
</evidence>
<dbReference type="FunFam" id="1.20.1070.10:FF:000015">
    <property type="entry name" value="Olfactory receptor"/>
    <property type="match status" value="1"/>
</dbReference>
<dbReference type="InterPro" id="IPR017452">
    <property type="entry name" value="GPCR_Rhodpsn_7TM"/>
</dbReference>
<reference evidence="13" key="1">
    <citation type="submission" date="2025-08" db="UniProtKB">
        <authorList>
            <consortium name="Ensembl"/>
        </authorList>
    </citation>
    <scope>IDENTIFICATION</scope>
</reference>
<evidence type="ECO:0000256" key="11">
    <source>
        <dbReference type="RuleBase" id="RU363047"/>
    </source>
</evidence>
<accession>A0A8C6XD35</accession>
<organism evidence="13 14">
    <name type="scientific">Naja naja</name>
    <name type="common">Indian cobra</name>
    <dbReference type="NCBI Taxonomy" id="35670"/>
    <lineage>
        <taxon>Eukaryota</taxon>
        <taxon>Metazoa</taxon>
        <taxon>Chordata</taxon>
        <taxon>Craniata</taxon>
        <taxon>Vertebrata</taxon>
        <taxon>Euteleostomi</taxon>
        <taxon>Lepidosauria</taxon>
        <taxon>Squamata</taxon>
        <taxon>Bifurcata</taxon>
        <taxon>Unidentata</taxon>
        <taxon>Episquamata</taxon>
        <taxon>Toxicofera</taxon>
        <taxon>Serpentes</taxon>
        <taxon>Colubroidea</taxon>
        <taxon>Elapidae</taxon>
        <taxon>Elapinae</taxon>
        <taxon>Naja</taxon>
    </lineage>
</organism>
<dbReference type="PANTHER" id="PTHR26452">
    <property type="entry name" value="OLFACTORY RECEPTOR"/>
    <property type="match status" value="1"/>
</dbReference>
<evidence type="ECO:0000256" key="1">
    <source>
        <dbReference type="ARBA" id="ARBA00004651"/>
    </source>
</evidence>
<keyword evidence="2 11" id="KW-1003">Cell membrane</keyword>
<dbReference type="Pfam" id="PF13853">
    <property type="entry name" value="7tm_4"/>
    <property type="match status" value="1"/>
</dbReference>
<reference evidence="13" key="2">
    <citation type="submission" date="2025-09" db="UniProtKB">
        <authorList>
            <consortium name="Ensembl"/>
        </authorList>
    </citation>
    <scope>IDENTIFICATION</scope>
</reference>
<keyword evidence="5 11" id="KW-1133">Transmembrane helix</keyword>
<evidence type="ECO:0000256" key="4">
    <source>
        <dbReference type="ARBA" id="ARBA00022725"/>
    </source>
</evidence>
<feature type="domain" description="G-protein coupled receptors family 1 profile" evidence="12">
    <location>
        <begin position="44"/>
        <end position="293"/>
    </location>
</feature>
<evidence type="ECO:0000256" key="3">
    <source>
        <dbReference type="ARBA" id="ARBA00022692"/>
    </source>
</evidence>
<dbReference type="InterPro" id="IPR000276">
    <property type="entry name" value="GPCR_Rhodpsn"/>
</dbReference>
<dbReference type="GeneTree" id="ENSGT01140000282524"/>
<proteinExistence type="inferred from homology"/>
<feature type="transmembrane region" description="Helical" evidence="11">
    <location>
        <begin position="275"/>
        <end position="295"/>
    </location>
</feature>
<evidence type="ECO:0000259" key="12">
    <source>
        <dbReference type="PROSITE" id="PS50262"/>
    </source>
</evidence>
<dbReference type="SUPFAM" id="SSF81321">
    <property type="entry name" value="Family A G protein-coupled receptor-like"/>
    <property type="match status" value="1"/>
</dbReference>
<feature type="transmembrane region" description="Helical" evidence="11">
    <location>
        <begin position="102"/>
        <end position="123"/>
    </location>
</feature>
<dbReference type="OMA" id="AICCPLG"/>
<evidence type="ECO:0000256" key="5">
    <source>
        <dbReference type="ARBA" id="ARBA00022989"/>
    </source>
</evidence>
<sequence>MFLSETGNQTSVTEFILLGFLNITHGRNFFTILFLIMYIICISGNSFIITVTMLNQSLHTPMYFFLGNLSFLDICYISVTVPKMLANLWVETPHISLMGCAAQLYFLVALVGTEGFLLASMALDRYFAICCPLGYTRFMNKHICLQLAGISWACGFLNACLHTVFTFRLSFCRTNGISHFFCDIPPLLSISCSDTSVNELALLTLGVFIGLSPFFFTLVSYAFILHAILSNQQKRHLHKTISTCASHLTIVILFYGSSIFTYVRPISSYSLEKDQLVGILYSILTPTLNPIIYSLRNKEVKMSVRKLIGEKMCFIIFK</sequence>
<dbReference type="AlphaFoldDB" id="A0A8C6XD35"/>
<dbReference type="GO" id="GO:0004984">
    <property type="term" value="F:olfactory receptor activity"/>
    <property type="evidence" value="ECO:0007669"/>
    <property type="project" value="InterPro"/>
</dbReference>
<evidence type="ECO:0000256" key="7">
    <source>
        <dbReference type="ARBA" id="ARBA00023136"/>
    </source>
</evidence>
<feature type="transmembrane region" description="Helical" evidence="11">
    <location>
        <begin position="63"/>
        <end position="82"/>
    </location>
</feature>
<dbReference type="PRINTS" id="PR00237">
    <property type="entry name" value="GPCRRHODOPSN"/>
</dbReference>
<keyword evidence="9 10" id="KW-0807">Transducer</keyword>
<dbReference type="PROSITE" id="PS50262">
    <property type="entry name" value="G_PROTEIN_RECEP_F1_2"/>
    <property type="match status" value="1"/>
</dbReference>
<dbReference type="InterPro" id="IPR050516">
    <property type="entry name" value="Olfactory_GPCR"/>
</dbReference>
<dbReference type="InterPro" id="IPR000725">
    <property type="entry name" value="Olfact_rcpt"/>
</dbReference>
<evidence type="ECO:0000256" key="8">
    <source>
        <dbReference type="ARBA" id="ARBA00023170"/>
    </source>
</evidence>
<dbReference type="Proteomes" id="UP000694559">
    <property type="component" value="Unplaced"/>
</dbReference>
<dbReference type="Ensembl" id="ENSNNAT00000012700.1">
    <property type="protein sequence ID" value="ENSNNAP00000012138.1"/>
    <property type="gene ID" value="ENSNNAG00000008169.1"/>
</dbReference>
<dbReference type="PRINTS" id="PR00245">
    <property type="entry name" value="OLFACTORYR"/>
</dbReference>
<dbReference type="OrthoDB" id="9975554at2759"/>
<evidence type="ECO:0000313" key="13">
    <source>
        <dbReference type="Ensembl" id="ENSNNAP00000012138.1"/>
    </source>
</evidence>
<keyword evidence="8 10" id="KW-0675">Receptor</keyword>
<dbReference type="GO" id="GO:0004930">
    <property type="term" value="F:G protein-coupled receptor activity"/>
    <property type="evidence" value="ECO:0007669"/>
    <property type="project" value="UniProtKB-KW"/>
</dbReference>
<comment type="similarity">
    <text evidence="10">Belongs to the G-protein coupled receptor 1 family.</text>
</comment>
<dbReference type="GO" id="GO:0005886">
    <property type="term" value="C:plasma membrane"/>
    <property type="evidence" value="ECO:0007669"/>
    <property type="project" value="UniProtKB-SubCell"/>
</dbReference>
<protein>
    <recommendedName>
        <fullName evidence="11">Olfactory receptor</fullName>
    </recommendedName>
</protein>
<feature type="transmembrane region" description="Helical" evidence="11">
    <location>
        <begin position="143"/>
        <end position="165"/>
    </location>
</feature>
<dbReference type="CDD" id="cd15231">
    <property type="entry name" value="7tmA_OR5V1-like"/>
    <property type="match status" value="1"/>
</dbReference>
<feature type="transmembrane region" description="Helical" evidence="11">
    <location>
        <begin position="241"/>
        <end position="263"/>
    </location>
</feature>
<keyword evidence="4 11" id="KW-0552">Olfaction</keyword>